<dbReference type="Gene3D" id="1.10.287.130">
    <property type="match status" value="1"/>
</dbReference>
<feature type="domain" description="Response regulatory" evidence="10">
    <location>
        <begin position="1128"/>
        <end position="1243"/>
    </location>
</feature>
<dbReference type="SMART" id="SM00448">
    <property type="entry name" value="REC"/>
    <property type="match status" value="1"/>
</dbReference>
<dbReference type="InterPro" id="IPR011110">
    <property type="entry name" value="Reg_prop"/>
</dbReference>
<protein>
    <recommendedName>
        <fullName evidence="2">histidine kinase</fullName>
        <ecNumber evidence="2">2.7.13.3</ecNumber>
    </recommendedName>
</protein>
<evidence type="ECO:0000259" key="9">
    <source>
        <dbReference type="PROSITE" id="PS50109"/>
    </source>
</evidence>
<evidence type="ECO:0000256" key="5">
    <source>
        <dbReference type="ARBA" id="ARBA00023125"/>
    </source>
</evidence>
<proteinExistence type="predicted"/>
<dbReference type="InterPro" id="IPR004358">
    <property type="entry name" value="Sig_transdc_His_kin-like_C"/>
</dbReference>
<dbReference type="SUPFAM" id="SSF47384">
    <property type="entry name" value="Homodimeric domain of signal transducing histidine kinase"/>
    <property type="match status" value="1"/>
</dbReference>
<dbReference type="SMART" id="SM00387">
    <property type="entry name" value="HATPase_c"/>
    <property type="match status" value="1"/>
</dbReference>
<dbReference type="Proteomes" id="UP001589774">
    <property type="component" value="Unassembled WGS sequence"/>
</dbReference>
<dbReference type="Pfam" id="PF12833">
    <property type="entry name" value="HTH_18"/>
    <property type="match status" value="1"/>
</dbReference>
<dbReference type="Gene3D" id="3.30.565.10">
    <property type="entry name" value="Histidine kinase-like ATPase, C-terminal domain"/>
    <property type="match status" value="1"/>
</dbReference>
<dbReference type="InterPro" id="IPR011047">
    <property type="entry name" value="Quinoprotein_ADH-like_sf"/>
</dbReference>
<dbReference type="InterPro" id="IPR011123">
    <property type="entry name" value="Y_Y_Y"/>
</dbReference>
<evidence type="ECO:0000259" key="10">
    <source>
        <dbReference type="PROSITE" id="PS50110"/>
    </source>
</evidence>
<keyword evidence="6" id="KW-0804">Transcription</keyword>
<dbReference type="PRINTS" id="PR00344">
    <property type="entry name" value="BCTRLSENSOR"/>
</dbReference>
<evidence type="ECO:0000256" key="1">
    <source>
        <dbReference type="ARBA" id="ARBA00000085"/>
    </source>
</evidence>
<dbReference type="SMART" id="SM00388">
    <property type="entry name" value="HisKA"/>
    <property type="match status" value="1"/>
</dbReference>
<dbReference type="Gene3D" id="2.130.10.10">
    <property type="entry name" value="YVTN repeat-like/Quinoprotein amine dehydrogenase"/>
    <property type="match status" value="3"/>
</dbReference>
<feature type="domain" description="Histidine kinase" evidence="9">
    <location>
        <begin position="869"/>
        <end position="1092"/>
    </location>
</feature>
<dbReference type="InterPro" id="IPR036890">
    <property type="entry name" value="HATPase_C_sf"/>
</dbReference>
<evidence type="ECO:0000256" key="4">
    <source>
        <dbReference type="ARBA" id="ARBA00023015"/>
    </source>
</evidence>
<feature type="modified residue" description="4-aspartylphosphate" evidence="7">
    <location>
        <position position="1176"/>
    </location>
</feature>
<dbReference type="PROSITE" id="PS01124">
    <property type="entry name" value="HTH_ARAC_FAMILY_2"/>
    <property type="match status" value="1"/>
</dbReference>
<dbReference type="PROSITE" id="PS00041">
    <property type="entry name" value="HTH_ARAC_FAMILY_1"/>
    <property type="match status" value="1"/>
</dbReference>
<evidence type="ECO:0000313" key="12">
    <source>
        <dbReference type="Proteomes" id="UP001589774"/>
    </source>
</evidence>
<dbReference type="PROSITE" id="PS50109">
    <property type="entry name" value="HIS_KIN"/>
    <property type="match status" value="1"/>
</dbReference>
<accession>A0ABV6HT49</accession>
<keyword evidence="5" id="KW-0238">DNA-binding</keyword>
<dbReference type="InterPro" id="IPR015943">
    <property type="entry name" value="WD40/YVTN_repeat-like_dom_sf"/>
</dbReference>
<dbReference type="CDD" id="cd00082">
    <property type="entry name" value="HisKA"/>
    <property type="match status" value="1"/>
</dbReference>
<dbReference type="PANTHER" id="PTHR43547">
    <property type="entry name" value="TWO-COMPONENT HISTIDINE KINASE"/>
    <property type="match status" value="1"/>
</dbReference>
<dbReference type="SUPFAM" id="SSF50998">
    <property type="entry name" value="Quinoprotein alcohol dehydrogenase-like"/>
    <property type="match status" value="1"/>
</dbReference>
<dbReference type="Pfam" id="PF00072">
    <property type="entry name" value="Response_reg"/>
    <property type="match status" value="1"/>
</dbReference>
<dbReference type="Pfam" id="PF00512">
    <property type="entry name" value="HisKA"/>
    <property type="match status" value="1"/>
</dbReference>
<evidence type="ECO:0000259" key="8">
    <source>
        <dbReference type="PROSITE" id="PS01124"/>
    </source>
</evidence>
<dbReference type="EMBL" id="JBHLWO010000007">
    <property type="protein sequence ID" value="MFC0321809.1"/>
    <property type="molecule type" value="Genomic_DNA"/>
</dbReference>
<dbReference type="CDD" id="cd16922">
    <property type="entry name" value="HATPase_EvgS-ArcB-TorS-like"/>
    <property type="match status" value="1"/>
</dbReference>
<dbReference type="InterPro" id="IPR013783">
    <property type="entry name" value="Ig-like_fold"/>
</dbReference>
<sequence>MMRSITGHYVILVFFCLCCFCVVGGHELPTGFKSYSTKDGLSSNTVYGIWKDSFGLLWLATEDGLNRFDGTNFKVYRHNPQEEESLRANHITALYEASNGCLWIGTNGGALSFYDRSKDAIINYRGQPLRKKFSTAITSIGDDSRGNIWVASYGALYIFNPHTKHLVDHDDYAKLMDTFSGKNTLVIFRDKKQQMWIGTDSGLYVYNHKLELLATFKHRESDKGSLADDYVTAITEDGMGQLWVGTMGGLGMLEKGKWTFRNYYSTSAPLKISSDKVYALAPDGVNGLWVGTDEGLDVLDVASLKIRSFRPDKRNMQSLSSRSIRSILIDKAGIYWVGTYQGGLNKYDKNLSQFNLKECNIFDPYGLRSPIVTAFAEYGQNVFVGTDGGGLHLYDRSSNLLQHIEIPKPKRDCAHDLSVLAMEMGHNNRLWLGTYMDGLFSYDPESKRSKQYIKGKGAKHLNHADIFCLKEDRKGNLWIGTNGGGLNLLHVDEERIEKFVHTAIREDDPTQPASNYIRSIEEDRGGRIWIGTFGSGISIFNPENKRFSFYNKANSGLPSNYVLTIKEDREGNIWVGTAGNGIGYLKKGTGKFITLSENDGLINGVVQKILEDHSGKLWFSTNKGLSSYDIKENSFKNYSYHAGLQTGSFVLGSGLCLSDGEIFFGGQKGFNHFNPSQLKINKNVPPVILTDLKIDNQRISPSKEGPIRSSLLMAKEIQLKYKQNFLISFEALNFTVAEENRYRYKLEGFDKNWIIAGREHSAYYTNLDPGAYTFHVQASNNDGVWNKEGRSIRVTVAPPFWRTIYAYMVYMIVIGGVLLYIRHRGIKKLEAKFALEQERLQAKQLLEQERKEAEHLHQLDRMKIKFLTNLSHEFRTPISLIMGPVDNLIAQTQEPGQSSQLNLIKRNARRLLNLVNQLLDFRKMEEKELRLQCTPGNFVSFIEEISDSFNDLASRKKIDYAFYTSLSSVSAWFDHDKIERILFNLLSNAFKFTPEGGAISLNLEKIESGANNEFVSLHVAVKDSGIGIPKEAQQRIFDSFFQYDSGAMILNQGTGIGLSIARTFVDMHGGKLQVISEPGKGSIFSFDVNLKRVTSDLDETVSAAYETKPTTPYDKTPMESELLTSHASVLIIEDDDDFRFYIKDNLKSYYRVFEAADGKEGWQRALFHHPDIIVCDIQMPVMNGLDLVRKLKSDKRTKHIPVVLLTASNEEKGLLLGLESGATDYMTKPFDFAVLQTKIANLLSLNQAFKDAYSKQISITVPEDEVVSEREKFLQKVVAYIHENMGNSQLSVESVSAHLFISRASLYNRLLEFTGMTPVEFIRAAKLERAAYLLEKSDMNVAEVAYETGFANPNYFTKVFKAKYQLTPSEFIQAVSKGRNVMMQEEK</sequence>
<keyword evidence="12" id="KW-1185">Reference proteome</keyword>
<dbReference type="InterPro" id="IPR005467">
    <property type="entry name" value="His_kinase_dom"/>
</dbReference>
<dbReference type="CDD" id="cd17574">
    <property type="entry name" value="REC_OmpR"/>
    <property type="match status" value="1"/>
</dbReference>
<evidence type="ECO:0000256" key="2">
    <source>
        <dbReference type="ARBA" id="ARBA00012438"/>
    </source>
</evidence>
<reference evidence="11 12" key="1">
    <citation type="submission" date="2024-09" db="EMBL/GenBank/DDBJ databases">
        <authorList>
            <person name="Sun Q."/>
            <person name="Mori K."/>
        </authorList>
    </citation>
    <scope>NUCLEOTIDE SEQUENCE [LARGE SCALE GENOMIC DNA]</scope>
    <source>
        <strain evidence="11 12">CCM 7765</strain>
    </source>
</reference>
<dbReference type="InterPro" id="IPR001789">
    <property type="entry name" value="Sig_transdc_resp-reg_receiver"/>
</dbReference>
<evidence type="ECO:0000313" key="11">
    <source>
        <dbReference type="EMBL" id="MFC0321809.1"/>
    </source>
</evidence>
<gene>
    <name evidence="11" type="ORF">ACFFI0_26080</name>
</gene>
<dbReference type="SUPFAM" id="SSF46689">
    <property type="entry name" value="Homeodomain-like"/>
    <property type="match status" value="1"/>
</dbReference>
<keyword evidence="4" id="KW-0805">Transcription regulation</keyword>
<dbReference type="InterPro" id="IPR036097">
    <property type="entry name" value="HisK_dim/P_sf"/>
</dbReference>
<dbReference type="SUPFAM" id="SSF55874">
    <property type="entry name" value="ATPase domain of HSP90 chaperone/DNA topoisomerase II/histidine kinase"/>
    <property type="match status" value="1"/>
</dbReference>
<dbReference type="RefSeq" id="WP_130857169.1">
    <property type="nucleotide sequence ID" value="NZ_JBHLWO010000007.1"/>
</dbReference>
<name>A0ABV6HT49_9SPHI</name>
<dbReference type="SMART" id="SM00342">
    <property type="entry name" value="HTH_ARAC"/>
    <property type="match status" value="1"/>
</dbReference>
<dbReference type="SUPFAM" id="SSF63829">
    <property type="entry name" value="Calcium-dependent phosphotriesterase"/>
    <property type="match status" value="1"/>
</dbReference>
<dbReference type="InterPro" id="IPR003661">
    <property type="entry name" value="HisK_dim/P_dom"/>
</dbReference>
<organism evidence="11 12">
    <name type="scientific">Olivibacter oleidegradans</name>
    <dbReference type="NCBI Taxonomy" id="760123"/>
    <lineage>
        <taxon>Bacteria</taxon>
        <taxon>Pseudomonadati</taxon>
        <taxon>Bacteroidota</taxon>
        <taxon>Sphingobacteriia</taxon>
        <taxon>Sphingobacteriales</taxon>
        <taxon>Sphingobacteriaceae</taxon>
        <taxon>Olivibacter</taxon>
    </lineage>
</organism>
<feature type="domain" description="HTH araC/xylS-type" evidence="8">
    <location>
        <begin position="1275"/>
        <end position="1374"/>
    </location>
</feature>
<dbReference type="PANTHER" id="PTHR43547:SF2">
    <property type="entry name" value="HYBRID SIGNAL TRANSDUCTION HISTIDINE KINASE C"/>
    <property type="match status" value="1"/>
</dbReference>
<dbReference type="SUPFAM" id="SSF52172">
    <property type="entry name" value="CheY-like"/>
    <property type="match status" value="1"/>
</dbReference>
<dbReference type="PROSITE" id="PS50110">
    <property type="entry name" value="RESPONSE_REGULATORY"/>
    <property type="match status" value="1"/>
</dbReference>
<comment type="caution">
    <text evidence="11">The sequence shown here is derived from an EMBL/GenBank/DDBJ whole genome shotgun (WGS) entry which is preliminary data.</text>
</comment>
<comment type="catalytic activity">
    <reaction evidence="1">
        <text>ATP + protein L-histidine = ADP + protein N-phospho-L-histidine.</text>
        <dbReference type="EC" id="2.7.13.3"/>
    </reaction>
</comment>
<dbReference type="Gene3D" id="3.40.50.2300">
    <property type="match status" value="1"/>
</dbReference>
<dbReference type="InterPro" id="IPR009057">
    <property type="entry name" value="Homeodomain-like_sf"/>
</dbReference>
<dbReference type="Gene3D" id="1.10.10.60">
    <property type="entry name" value="Homeodomain-like"/>
    <property type="match status" value="1"/>
</dbReference>
<dbReference type="Pfam" id="PF07494">
    <property type="entry name" value="Reg_prop"/>
    <property type="match status" value="7"/>
</dbReference>
<dbReference type="Pfam" id="PF07495">
    <property type="entry name" value="Y_Y_Y"/>
    <property type="match status" value="1"/>
</dbReference>
<dbReference type="InterPro" id="IPR003594">
    <property type="entry name" value="HATPase_dom"/>
</dbReference>
<dbReference type="EC" id="2.7.13.3" evidence="2"/>
<evidence type="ECO:0000256" key="6">
    <source>
        <dbReference type="ARBA" id="ARBA00023163"/>
    </source>
</evidence>
<dbReference type="Gene3D" id="2.60.40.10">
    <property type="entry name" value="Immunoglobulins"/>
    <property type="match status" value="1"/>
</dbReference>
<evidence type="ECO:0000256" key="7">
    <source>
        <dbReference type="PROSITE-ProRule" id="PRU00169"/>
    </source>
</evidence>
<evidence type="ECO:0000256" key="3">
    <source>
        <dbReference type="ARBA" id="ARBA00022553"/>
    </source>
</evidence>
<dbReference type="Pfam" id="PF02518">
    <property type="entry name" value="HATPase_c"/>
    <property type="match status" value="1"/>
</dbReference>
<dbReference type="InterPro" id="IPR011006">
    <property type="entry name" value="CheY-like_superfamily"/>
</dbReference>
<dbReference type="InterPro" id="IPR018060">
    <property type="entry name" value="HTH_AraC"/>
</dbReference>
<dbReference type="InterPro" id="IPR018062">
    <property type="entry name" value="HTH_AraC-typ_CS"/>
</dbReference>
<keyword evidence="3 7" id="KW-0597">Phosphoprotein</keyword>